<dbReference type="AlphaFoldDB" id="A0A2W2B1N0"/>
<sequence length="167" mass="17516">MMRRWLCNRFVGLLPPTRFYRQKAALWRLAGVDAAADARLTSSVEIWTNGRVSIGSDSFVGHQTLLIGGMAEIAIGARCDIGPRVTLVTGTHEDGGKERAAGEGKSLPITIGDGVWIGANATVLGGVEIGEGTIIGAGSLVNRSIPPYSVAAGIPCRVIRQRAVAHA</sequence>
<gene>
    <name evidence="4" type="ORF">DK847_03060</name>
</gene>
<reference evidence="5" key="1">
    <citation type="submission" date="2018-06" db="EMBL/GenBank/DDBJ databases">
        <title>Aestuariibacter litoralis strain KCTC 52945T.</title>
        <authorList>
            <person name="Li X."/>
            <person name="Salam N."/>
            <person name="Li J.-L."/>
            <person name="Chen Y.-M."/>
            <person name="Yang Z.-W."/>
            <person name="Zhang L.-Y."/>
            <person name="Han M.-X."/>
            <person name="Xiao M."/>
            <person name="Li W.-J."/>
        </authorList>
    </citation>
    <scope>NUCLEOTIDE SEQUENCE [LARGE SCALE GENOMIC DNA]</scope>
    <source>
        <strain evidence="5">KCTC 52945</strain>
    </source>
</reference>
<dbReference type="InterPro" id="IPR011004">
    <property type="entry name" value="Trimer_LpxA-like_sf"/>
</dbReference>
<keyword evidence="3" id="KW-0012">Acyltransferase</keyword>
<evidence type="ECO:0000256" key="3">
    <source>
        <dbReference type="ARBA" id="ARBA00023315"/>
    </source>
</evidence>
<dbReference type="Pfam" id="PF00132">
    <property type="entry name" value="Hexapep"/>
    <property type="match status" value="1"/>
</dbReference>
<keyword evidence="2" id="KW-0677">Repeat</keyword>
<evidence type="ECO:0000313" key="4">
    <source>
        <dbReference type="EMBL" id="PZF78790.1"/>
    </source>
</evidence>
<keyword evidence="1 4" id="KW-0808">Transferase</keyword>
<evidence type="ECO:0000256" key="1">
    <source>
        <dbReference type="ARBA" id="ARBA00022679"/>
    </source>
</evidence>
<organism evidence="4 5">
    <name type="scientific">Aestuariivirga litoralis</name>
    <dbReference type="NCBI Taxonomy" id="2650924"/>
    <lineage>
        <taxon>Bacteria</taxon>
        <taxon>Pseudomonadati</taxon>
        <taxon>Pseudomonadota</taxon>
        <taxon>Alphaproteobacteria</taxon>
        <taxon>Hyphomicrobiales</taxon>
        <taxon>Aestuariivirgaceae</taxon>
        <taxon>Aestuariivirga</taxon>
    </lineage>
</organism>
<dbReference type="PROSITE" id="PS00101">
    <property type="entry name" value="HEXAPEP_TRANSFERASES"/>
    <property type="match status" value="1"/>
</dbReference>
<comment type="caution">
    <text evidence="4">The sequence shown here is derived from an EMBL/GenBank/DDBJ whole genome shotgun (WGS) entry which is preliminary data.</text>
</comment>
<dbReference type="GO" id="GO:0016746">
    <property type="term" value="F:acyltransferase activity"/>
    <property type="evidence" value="ECO:0007669"/>
    <property type="project" value="UniProtKB-KW"/>
</dbReference>
<dbReference type="EMBL" id="QKVK01000001">
    <property type="protein sequence ID" value="PZF78790.1"/>
    <property type="molecule type" value="Genomic_DNA"/>
</dbReference>
<dbReference type="InterPro" id="IPR018357">
    <property type="entry name" value="Hexapep_transf_CS"/>
</dbReference>
<dbReference type="PANTHER" id="PTHR23416">
    <property type="entry name" value="SIALIC ACID SYNTHASE-RELATED"/>
    <property type="match status" value="1"/>
</dbReference>
<dbReference type="InterPro" id="IPR051159">
    <property type="entry name" value="Hexapeptide_acetyltransf"/>
</dbReference>
<dbReference type="PANTHER" id="PTHR23416:SF78">
    <property type="entry name" value="LIPOPOLYSACCHARIDE BIOSYNTHESIS O-ACETYL TRANSFERASE WBBJ-RELATED"/>
    <property type="match status" value="1"/>
</dbReference>
<dbReference type="Proteomes" id="UP000248795">
    <property type="component" value="Unassembled WGS sequence"/>
</dbReference>
<proteinExistence type="predicted"/>
<dbReference type="RefSeq" id="WP_111196118.1">
    <property type="nucleotide sequence ID" value="NZ_QKVK01000001.1"/>
</dbReference>
<keyword evidence="5" id="KW-1185">Reference proteome</keyword>
<dbReference type="Gene3D" id="2.160.10.10">
    <property type="entry name" value="Hexapeptide repeat proteins"/>
    <property type="match status" value="1"/>
</dbReference>
<name>A0A2W2B1N0_9HYPH</name>
<evidence type="ECO:0000313" key="5">
    <source>
        <dbReference type="Proteomes" id="UP000248795"/>
    </source>
</evidence>
<evidence type="ECO:0000256" key="2">
    <source>
        <dbReference type="ARBA" id="ARBA00022737"/>
    </source>
</evidence>
<protein>
    <submittedName>
        <fullName evidence="4">Transferase</fullName>
    </submittedName>
</protein>
<dbReference type="SUPFAM" id="SSF51161">
    <property type="entry name" value="Trimeric LpxA-like enzymes"/>
    <property type="match status" value="1"/>
</dbReference>
<dbReference type="InterPro" id="IPR001451">
    <property type="entry name" value="Hexapep"/>
</dbReference>
<accession>A0A2W2B1N0</accession>